<keyword evidence="13" id="KW-1185">Reference proteome</keyword>
<dbReference type="PROSITE" id="PS50023">
    <property type="entry name" value="LIM_DOMAIN_2"/>
    <property type="match status" value="2"/>
</dbReference>
<proteinExistence type="predicted"/>
<organism evidence="12">
    <name type="scientific">Strongyloides ratti</name>
    <name type="common">Parasitic roundworm</name>
    <dbReference type="NCBI Taxonomy" id="34506"/>
    <lineage>
        <taxon>Eukaryota</taxon>
        <taxon>Metazoa</taxon>
        <taxon>Ecdysozoa</taxon>
        <taxon>Nematoda</taxon>
        <taxon>Chromadorea</taxon>
        <taxon>Rhabditida</taxon>
        <taxon>Tylenchina</taxon>
        <taxon>Panagrolaimomorpha</taxon>
        <taxon>Strongyloidoidea</taxon>
        <taxon>Strongyloididae</taxon>
        <taxon>Strongyloides</taxon>
    </lineage>
</organism>
<dbReference type="GeneID" id="36379127"/>
<evidence type="ECO:0000256" key="6">
    <source>
        <dbReference type="ARBA" id="ARBA00022949"/>
    </source>
</evidence>
<evidence type="ECO:0000313" key="14">
    <source>
        <dbReference type="WBParaSite" id="SRAE_2000142800.1"/>
    </source>
</evidence>
<dbReference type="eggNOG" id="KOG1703">
    <property type="taxonomic scope" value="Eukaryota"/>
</dbReference>
<keyword evidence="5 9" id="KW-0862">Zinc</keyword>
<feature type="compositionally biased region" description="Basic and acidic residues" evidence="10">
    <location>
        <begin position="99"/>
        <end position="115"/>
    </location>
</feature>
<dbReference type="STRING" id="34506.A0A090LAK0"/>
<keyword evidence="3 9" id="KW-0479">Metal-binding</keyword>
<dbReference type="FunFam" id="2.10.110.10:FF:000008">
    <property type="entry name" value="Paxillin isoform 1"/>
    <property type="match status" value="1"/>
</dbReference>
<feature type="compositionally biased region" description="Basic and acidic residues" evidence="10">
    <location>
        <begin position="37"/>
        <end position="52"/>
    </location>
</feature>
<feature type="region of interest" description="Disordered" evidence="10">
    <location>
        <begin position="37"/>
        <end position="75"/>
    </location>
</feature>
<comment type="subcellular location">
    <subcellularLocation>
        <location evidence="1">Cell junction</location>
    </subcellularLocation>
    <subcellularLocation>
        <location evidence="8">Cytoplasm</location>
        <location evidence="8">Myofibril</location>
        <location evidence="8">Sarcomere</location>
        <location evidence="8">M line</location>
    </subcellularLocation>
</comment>
<dbReference type="PANTHER" id="PTHR24216:SF8">
    <property type="entry name" value="PAXILLIN, ISOFORM F"/>
    <property type="match status" value="1"/>
</dbReference>
<dbReference type="FunFam" id="2.10.110.10:FF:000009">
    <property type="entry name" value="Paxillin isoform 1"/>
    <property type="match status" value="1"/>
</dbReference>
<dbReference type="GO" id="GO:0070161">
    <property type="term" value="C:anchoring junction"/>
    <property type="evidence" value="ECO:0007669"/>
    <property type="project" value="UniProtKB-SubCell"/>
</dbReference>
<dbReference type="CTD" id="36379127"/>
<keyword evidence="6" id="KW-0965">Cell junction</keyword>
<keyword evidence="7 9" id="KW-0440">LIM domain</keyword>
<reference evidence="13" key="1">
    <citation type="submission" date="2014-09" db="EMBL/GenBank/DDBJ databases">
        <authorList>
            <person name="Martin A.A."/>
        </authorList>
    </citation>
    <scope>NUCLEOTIDE SEQUENCE</scope>
    <source>
        <strain evidence="13">ED321</strain>
    </source>
</reference>
<evidence type="ECO:0000313" key="15">
    <source>
        <dbReference type="WormBase" id="SRAE_2000142800"/>
    </source>
</evidence>
<feature type="compositionally biased region" description="Polar residues" evidence="10">
    <location>
        <begin position="116"/>
        <end position="127"/>
    </location>
</feature>
<dbReference type="OrthoDB" id="15567at2759"/>
<evidence type="ECO:0000256" key="10">
    <source>
        <dbReference type="SAM" id="MobiDB-lite"/>
    </source>
</evidence>
<feature type="domain" description="LIM zinc-binding" evidence="11">
    <location>
        <begin position="291"/>
        <end position="350"/>
    </location>
</feature>
<dbReference type="Gene3D" id="2.10.110.10">
    <property type="entry name" value="Cysteine Rich Protein"/>
    <property type="match status" value="4"/>
</dbReference>
<dbReference type="CDD" id="cd09338">
    <property type="entry name" value="LIM3_Paxillin_like"/>
    <property type="match status" value="1"/>
</dbReference>
<dbReference type="CDD" id="cd09339">
    <property type="entry name" value="LIM4_Paxillin_like"/>
    <property type="match status" value="1"/>
</dbReference>
<evidence type="ECO:0000259" key="11">
    <source>
        <dbReference type="PROSITE" id="PS50023"/>
    </source>
</evidence>
<dbReference type="GO" id="GO:0031430">
    <property type="term" value="C:M band"/>
    <property type="evidence" value="ECO:0007669"/>
    <property type="project" value="UniProtKB-SubCell"/>
</dbReference>
<evidence type="ECO:0000256" key="8">
    <source>
        <dbReference type="ARBA" id="ARBA00037833"/>
    </source>
</evidence>
<dbReference type="FunFam" id="2.10.110.10:FF:000018">
    <property type="entry name" value="Paxillin isoform 1"/>
    <property type="match status" value="1"/>
</dbReference>
<sequence length="415" mass="47436">MPTQNGDQFVEAVRPALEALLSDLQLTTEVLRKASHRNQEDLQSMDRLESLQRSRSSSRQRINHDNDIDPIYQEQHIRETKSATPKHGLENLEQLLNDYSDKRKSRTDNDQREPSVHSNNKYGTLGNNYDDRNSYYSSRQNLNSHHNVGQYNSMIGSINSDINKHGVHTIPKGDCAGCDKPIIGQVVIALGKMWHPEHYVCCHCGEELGHRIFFERAGKAYCEHDYHELFSPRCAACQGPIKDRCVTAMGKTFHTEHFVCVECKGDFGIDGYHEKDGLPYCKTDFFRLYGPKCKGCRNPIQQNFITALGTHWHPGCFVCQDCSAPFTHGSFFDYNGVPYCEHHYHQHKGSLCSVCNGPILGRCVSAMGVKFHPEHFCCSYCNKQLSKGTFKEANEHFEKLCPCNVTYFEEDEEYM</sequence>
<dbReference type="WBParaSite" id="SRAE_2000142800.1">
    <property type="protein sequence ID" value="SRAE_2000142800.1"/>
    <property type="gene ID" value="WBGene00261633"/>
</dbReference>
<dbReference type="GO" id="GO:0055120">
    <property type="term" value="C:striated muscle dense body"/>
    <property type="evidence" value="ECO:0007669"/>
    <property type="project" value="UniProtKB-ARBA"/>
</dbReference>
<accession>A0A090LAK0</accession>
<dbReference type="SMART" id="SM00132">
    <property type="entry name" value="LIM"/>
    <property type="match status" value="4"/>
</dbReference>
<dbReference type="PROSITE" id="PS00478">
    <property type="entry name" value="LIM_DOMAIN_1"/>
    <property type="match status" value="2"/>
</dbReference>
<evidence type="ECO:0000256" key="5">
    <source>
        <dbReference type="ARBA" id="ARBA00022833"/>
    </source>
</evidence>
<feature type="region of interest" description="Disordered" evidence="10">
    <location>
        <begin position="99"/>
        <end position="143"/>
    </location>
</feature>
<feature type="compositionally biased region" description="Polar residues" evidence="10">
    <location>
        <begin position="134"/>
        <end position="143"/>
    </location>
</feature>
<keyword evidence="4" id="KW-0677">Repeat</keyword>
<keyword evidence="2" id="KW-0963">Cytoplasm</keyword>
<protein>
    <submittedName>
        <fullName evidence="12 14">Zinc finger, LIM-type domain-containing protein</fullName>
    </submittedName>
</protein>
<dbReference type="SUPFAM" id="SSF57716">
    <property type="entry name" value="Glucocorticoid receptor-like (DNA-binding domain)"/>
    <property type="match status" value="4"/>
</dbReference>
<gene>
    <name evidence="12 14 15" type="ORF">SRAE_2000142800</name>
</gene>
<evidence type="ECO:0000313" key="12">
    <source>
        <dbReference type="EMBL" id="CEF66762.1"/>
    </source>
</evidence>
<evidence type="ECO:0000256" key="1">
    <source>
        <dbReference type="ARBA" id="ARBA00004282"/>
    </source>
</evidence>
<reference evidence="14" key="3">
    <citation type="submission" date="2020-12" db="UniProtKB">
        <authorList>
            <consortium name="WormBaseParasite"/>
        </authorList>
    </citation>
    <scope>IDENTIFICATION</scope>
</reference>
<dbReference type="Pfam" id="PF00412">
    <property type="entry name" value="LIM"/>
    <property type="match status" value="4"/>
</dbReference>
<evidence type="ECO:0000256" key="9">
    <source>
        <dbReference type="PROSITE-ProRule" id="PRU00125"/>
    </source>
</evidence>
<dbReference type="EMBL" id="LN609529">
    <property type="protein sequence ID" value="CEF66762.1"/>
    <property type="molecule type" value="Genomic_DNA"/>
</dbReference>
<feature type="domain" description="LIM zinc-binding" evidence="11">
    <location>
        <begin position="173"/>
        <end position="232"/>
    </location>
</feature>
<dbReference type="OMA" id="MPLCETH"/>
<dbReference type="Proteomes" id="UP000035682">
    <property type="component" value="Unplaced"/>
</dbReference>
<dbReference type="AlphaFoldDB" id="A0A090LAK0"/>
<dbReference type="RefSeq" id="XP_024505962.1">
    <property type="nucleotide sequence ID" value="XM_024652380.1"/>
</dbReference>
<reference evidence="12" key="2">
    <citation type="submission" date="2014-09" db="EMBL/GenBank/DDBJ databases">
        <authorList>
            <person name="Aslett A.Martin."/>
        </authorList>
    </citation>
    <scope>NUCLEOTIDE SEQUENCE</scope>
    <source>
        <strain evidence="12">ED321 Heterogonic</strain>
    </source>
</reference>
<dbReference type="InterPro" id="IPR001781">
    <property type="entry name" value="Znf_LIM"/>
</dbReference>
<evidence type="ECO:0000256" key="3">
    <source>
        <dbReference type="ARBA" id="ARBA00022723"/>
    </source>
</evidence>
<evidence type="ECO:0000256" key="2">
    <source>
        <dbReference type="ARBA" id="ARBA00022490"/>
    </source>
</evidence>
<evidence type="ECO:0000256" key="7">
    <source>
        <dbReference type="ARBA" id="ARBA00023038"/>
    </source>
</evidence>
<dbReference type="PANTHER" id="PTHR24216">
    <property type="entry name" value="PAXILLIN-RELATED"/>
    <property type="match status" value="1"/>
</dbReference>
<dbReference type="GO" id="GO:0046872">
    <property type="term" value="F:metal ion binding"/>
    <property type="evidence" value="ECO:0007669"/>
    <property type="project" value="UniProtKB-KW"/>
</dbReference>
<dbReference type="WormBase" id="SRAE_2000142800">
    <property type="protein sequence ID" value="SRP07114"/>
    <property type="gene ID" value="WBGene00261633"/>
</dbReference>
<evidence type="ECO:0000256" key="4">
    <source>
        <dbReference type="ARBA" id="ARBA00022737"/>
    </source>
</evidence>
<name>A0A090LAK0_STRRB</name>
<evidence type="ECO:0000313" key="13">
    <source>
        <dbReference type="Proteomes" id="UP000035682"/>
    </source>
</evidence>